<organism evidence="1 2">
    <name type="scientific">Roseburia intestinalis L1-82</name>
    <dbReference type="NCBI Taxonomy" id="536231"/>
    <lineage>
        <taxon>Bacteria</taxon>
        <taxon>Bacillati</taxon>
        <taxon>Bacillota</taxon>
        <taxon>Clostridia</taxon>
        <taxon>Lachnospirales</taxon>
        <taxon>Lachnospiraceae</taxon>
        <taxon>Roseburia</taxon>
    </lineage>
</organism>
<evidence type="ECO:0000313" key="1">
    <source>
        <dbReference type="EMBL" id="VCV23629.1"/>
    </source>
</evidence>
<dbReference type="AlphaFoldDB" id="A0AAQ2UFD5"/>
<accession>A0AAQ2UFD5</accession>
<sequence length="33" mass="3886">MNRFAVGYSYTEIYAMHIMNVYGLNCVCKYLNC</sequence>
<name>A0AAQ2UFD5_9FIRM</name>
<gene>
    <name evidence="1" type="ORF">RIL182_03535</name>
</gene>
<proteinExistence type="predicted"/>
<keyword evidence="2" id="KW-1185">Reference proteome</keyword>
<reference evidence="1 2" key="1">
    <citation type="submission" date="2018-09" db="EMBL/GenBank/DDBJ databases">
        <authorList>
            <person name="Petit M.-A."/>
            <person name="Lossouarn J."/>
        </authorList>
    </citation>
    <scope>NUCLEOTIDE SEQUENCE [LARGE SCALE GENOMIC DNA]</scope>
    <source>
        <strain evidence="1 2">L1-82</strain>
    </source>
</reference>
<evidence type="ECO:0000313" key="2">
    <source>
        <dbReference type="Proteomes" id="UP000294398"/>
    </source>
</evidence>
<dbReference type="Proteomes" id="UP000294398">
    <property type="component" value="Chromosome"/>
</dbReference>
<protein>
    <submittedName>
        <fullName evidence="1">Uncharacterized protein</fullName>
    </submittedName>
</protein>
<dbReference type="EMBL" id="LR027880">
    <property type="protein sequence ID" value="VCV23629.1"/>
    <property type="molecule type" value="Genomic_DNA"/>
</dbReference>